<dbReference type="STRING" id="34720.A0A195FWN6"/>
<keyword evidence="1" id="KW-0175">Coiled coil</keyword>
<sequence length="125" mass="15021">MEVLRREKELAERQLRLLQREVDLIRANQGGNSDSYNVRRGTKLIDVKDLIGEFDRNVMNYDVWEKQINFLVRKYSLDNLEIKAIICNKLRKENRKPEEIQRSCYNCNEERHCAFNCKRPKCEKS</sequence>
<gene>
    <name evidence="2" type="ORF">ALC56_00544</name>
</gene>
<evidence type="ECO:0000256" key="1">
    <source>
        <dbReference type="SAM" id="Coils"/>
    </source>
</evidence>
<protein>
    <submittedName>
        <fullName evidence="2">Uncharacterized protein</fullName>
    </submittedName>
</protein>
<keyword evidence="3" id="KW-1185">Reference proteome</keyword>
<dbReference type="Proteomes" id="UP000078541">
    <property type="component" value="Unassembled WGS sequence"/>
</dbReference>
<reference evidence="2 3" key="1">
    <citation type="submission" date="2016-03" db="EMBL/GenBank/DDBJ databases">
        <title>Trachymyrmex septentrionalis WGS genome.</title>
        <authorList>
            <person name="Nygaard S."/>
            <person name="Hu H."/>
            <person name="Boomsma J."/>
            <person name="Zhang G."/>
        </authorList>
    </citation>
    <scope>NUCLEOTIDE SEQUENCE [LARGE SCALE GENOMIC DNA]</scope>
    <source>
        <strain evidence="2">Tsep2-gDNA-1</strain>
        <tissue evidence="2">Whole body</tissue>
    </source>
</reference>
<dbReference type="OrthoDB" id="7699516at2759"/>
<proteinExistence type="predicted"/>
<dbReference type="AlphaFoldDB" id="A0A195FWN6"/>
<name>A0A195FWN6_9HYME</name>
<organism evidence="2 3">
    <name type="scientific">Trachymyrmex septentrionalis</name>
    <dbReference type="NCBI Taxonomy" id="34720"/>
    <lineage>
        <taxon>Eukaryota</taxon>
        <taxon>Metazoa</taxon>
        <taxon>Ecdysozoa</taxon>
        <taxon>Arthropoda</taxon>
        <taxon>Hexapoda</taxon>
        <taxon>Insecta</taxon>
        <taxon>Pterygota</taxon>
        <taxon>Neoptera</taxon>
        <taxon>Endopterygota</taxon>
        <taxon>Hymenoptera</taxon>
        <taxon>Apocrita</taxon>
        <taxon>Aculeata</taxon>
        <taxon>Formicoidea</taxon>
        <taxon>Formicidae</taxon>
        <taxon>Myrmicinae</taxon>
        <taxon>Trachymyrmex</taxon>
    </lineage>
</organism>
<accession>A0A195FWN6</accession>
<evidence type="ECO:0000313" key="2">
    <source>
        <dbReference type="EMBL" id="KYN45070.1"/>
    </source>
</evidence>
<evidence type="ECO:0000313" key="3">
    <source>
        <dbReference type="Proteomes" id="UP000078541"/>
    </source>
</evidence>
<feature type="coiled-coil region" evidence="1">
    <location>
        <begin position="1"/>
        <end position="28"/>
    </location>
</feature>
<dbReference type="EMBL" id="KQ981200">
    <property type="protein sequence ID" value="KYN45070.1"/>
    <property type="molecule type" value="Genomic_DNA"/>
</dbReference>
<dbReference type="KEGG" id="tsep:108747722"/>